<evidence type="ECO:0000256" key="2">
    <source>
        <dbReference type="ARBA" id="ARBA00008402"/>
    </source>
</evidence>
<evidence type="ECO:0000256" key="6">
    <source>
        <dbReference type="PROSITE-ProRule" id="PRU00339"/>
    </source>
</evidence>
<sequence>MTTYSTEISKLISDGSRAYSAKDFDLAAEKYGDACAKFSETHDGNEDGDLLLLYGKAVFQSGVSKSEVFGGNPSAGQDLEEETGDSTKDVGDKQNDKEDEKDDDKFQFYADGDEEEEQQQQEEEQEGPQLASGEGEEDEGENQSDFEIAWELLDLARSLFENKVKSLDKGDLKPPYLSKDTEETENEYIVTVRKLSETYDILGEVSLEAENFNQAAEDLKKSLELRLELYPDTSSLITEAHYKLALALEFQSDDMESRKKSAEQMKLAIEALERRNAKESEADKKKDNQEMIDEMKEKYRDLLKDPSEELKNQQLDIIKGILGEEASSGGSSNTQNVGAAIVNNLQSMVKKKNDKPVVNDLSGSVRKRKKTDQQDKSKKAKK</sequence>
<evidence type="ECO:0000313" key="11">
    <source>
        <dbReference type="Proteomes" id="UP000002037"/>
    </source>
</evidence>
<organism evidence="10 11">
    <name type="scientific">Candida tropicalis (strain ATCC MYA-3404 / T1)</name>
    <name type="common">Yeast</name>
    <dbReference type="NCBI Taxonomy" id="294747"/>
    <lineage>
        <taxon>Eukaryota</taxon>
        <taxon>Fungi</taxon>
        <taxon>Dikarya</taxon>
        <taxon>Ascomycota</taxon>
        <taxon>Saccharomycotina</taxon>
        <taxon>Pichiomycetes</taxon>
        <taxon>Debaryomycetaceae</taxon>
        <taxon>Candida/Lodderomyces clade</taxon>
        <taxon>Candida</taxon>
    </lineage>
</organism>
<feature type="region of interest" description="Disordered" evidence="8">
    <location>
        <begin position="65"/>
        <end position="143"/>
    </location>
</feature>
<dbReference type="HOGENOM" id="CLU_028900_1_0_1"/>
<feature type="compositionally biased region" description="Acidic residues" evidence="8">
    <location>
        <begin position="134"/>
        <end position="143"/>
    </location>
</feature>
<dbReference type="InterPro" id="IPR019544">
    <property type="entry name" value="Tetratricopeptide_SHNi-TPR_dom"/>
</dbReference>
<name>C5MF58_CANTT</name>
<dbReference type="Pfam" id="PF10516">
    <property type="entry name" value="SHNi-TPR"/>
    <property type="match status" value="1"/>
</dbReference>
<protein>
    <recommendedName>
        <fullName evidence="9">Tetratricopeptide SHNi-TPR domain-containing protein</fullName>
    </recommendedName>
</protein>
<dbReference type="Gene3D" id="1.25.40.10">
    <property type="entry name" value="Tetratricopeptide repeat domain"/>
    <property type="match status" value="1"/>
</dbReference>
<dbReference type="PANTHER" id="PTHR15081:SF1">
    <property type="entry name" value="NUCLEAR AUTOANTIGENIC SPERM PROTEIN"/>
    <property type="match status" value="1"/>
</dbReference>
<feature type="domain" description="Tetratricopeptide SHNi-TPR" evidence="9">
    <location>
        <begin position="196"/>
        <end position="231"/>
    </location>
</feature>
<dbReference type="VEuPathDB" id="FungiDB:CTRG_04701"/>
<dbReference type="InterPro" id="IPR051730">
    <property type="entry name" value="NASP-like"/>
</dbReference>
<reference evidence="10 11" key="1">
    <citation type="journal article" date="2009" name="Nature">
        <title>Evolution of pathogenicity and sexual reproduction in eight Candida genomes.</title>
        <authorList>
            <person name="Butler G."/>
            <person name="Rasmussen M.D."/>
            <person name="Lin M.F."/>
            <person name="Santos M.A."/>
            <person name="Sakthikumar S."/>
            <person name="Munro C.A."/>
            <person name="Rheinbay E."/>
            <person name="Grabherr M."/>
            <person name="Forche A."/>
            <person name="Reedy J.L."/>
            <person name="Agrafioti I."/>
            <person name="Arnaud M.B."/>
            <person name="Bates S."/>
            <person name="Brown A.J."/>
            <person name="Brunke S."/>
            <person name="Costanzo M.C."/>
            <person name="Fitzpatrick D.A."/>
            <person name="de Groot P.W."/>
            <person name="Harris D."/>
            <person name="Hoyer L.L."/>
            <person name="Hube B."/>
            <person name="Klis F.M."/>
            <person name="Kodira C."/>
            <person name="Lennard N."/>
            <person name="Logue M.E."/>
            <person name="Martin R."/>
            <person name="Neiman A.M."/>
            <person name="Nikolaou E."/>
            <person name="Quail M.A."/>
            <person name="Quinn J."/>
            <person name="Santos M.C."/>
            <person name="Schmitzberger F.F."/>
            <person name="Sherlock G."/>
            <person name="Shah P."/>
            <person name="Silverstein K.A."/>
            <person name="Skrzypek M.S."/>
            <person name="Soll D."/>
            <person name="Staggs R."/>
            <person name="Stansfield I."/>
            <person name="Stumpf M.P."/>
            <person name="Sudbery P.E."/>
            <person name="Srikantha T."/>
            <person name="Zeng Q."/>
            <person name="Berman J."/>
            <person name="Berriman M."/>
            <person name="Heitman J."/>
            <person name="Gow N.A."/>
            <person name="Lorenz M.C."/>
            <person name="Birren B.W."/>
            <person name="Kellis M."/>
            <person name="Cuomo C.A."/>
        </authorList>
    </citation>
    <scope>NUCLEOTIDE SEQUENCE [LARGE SCALE GENOMIC DNA]</scope>
    <source>
        <strain evidence="11">ATCC MYA-3404 / T1</strain>
    </source>
</reference>
<dbReference type="InterPro" id="IPR011990">
    <property type="entry name" value="TPR-like_helical_dom_sf"/>
</dbReference>
<comment type="similarity">
    <text evidence="2">Belongs to the NASP family.</text>
</comment>
<evidence type="ECO:0000256" key="4">
    <source>
        <dbReference type="ARBA" id="ARBA00022803"/>
    </source>
</evidence>
<dbReference type="PROSITE" id="PS50005">
    <property type="entry name" value="TPR"/>
    <property type="match status" value="1"/>
</dbReference>
<dbReference type="STRING" id="294747.C5MF58"/>
<gene>
    <name evidence="10" type="ORF">CTRG_04701</name>
</gene>
<evidence type="ECO:0000256" key="7">
    <source>
        <dbReference type="SAM" id="Coils"/>
    </source>
</evidence>
<keyword evidence="3" id="KW-0677">Repeat</keyword>
<accession>C5MF58</accession>
<dbReference type="AlphaFoldDB" id="C5MF58"/>
<keyword evidence="5" id="KW-0539">Nucleus</keyword>
<dbReference type="SUPFAM" id="SSF48452">
    <property type="entry name" value="TPR-like"/>
    <property type="match status" value="1"/>
</dbReference>
<comment type="subcellular location">
    <subcellularLocation>
        <location evidence="1">Nucleus</location>
    </subcellularLocation>
</comment>
<feature type="compositionally biased region" description="Acidic residues" evidence="8">
    <location>
        <begin position="111"/>
        <end position="126"/>
    </location>
</feature>
<keyword evidence="7" id="KW-0175">Coiled coil</keyword>
<dbReference type="GeneID" id="8298054"/>
<dbReference type="InterPro" id="IPR019734">
    <property type="entry name" value="TPR_rpt"/>
</dbReference>
<keyword evidence="4 6" id="KW-0802">TPR repeat</keyword>
<feature type="repeat" description="TPR" evidence="6">
    <location>
        <begin position="196"/>
        <end position="229"/>
    </location>
</feature>
<dbReference type="RefSeq" id="XP_002550403.1">
    <property type="nucleotide sequence ID" value="XM_002550357.1"/>
</dbReference>
<evidence type="ECO:0000256" key="5">
    <source>
        <dbReference type="ARBA" id="ARBA00023242"/>
    </source>
</evidence>
<dbReference type="OrthoDB" id="5587616at2759"/>
<dbReference type="EMBL" id="GG692400">
    <property type="protein sequence ID" value="EER31918.1"/>
    <property type="molecule type" value="Genomic_DNA"/>
</dbReference>
<dbReference type="GO" id="GO:0005654">
    <property type="term" value="C:nucleoplasm"/>
    <property type="evidence" value="ECO:0007669"/>
    <property type="project" value="TreeGrafter"/>
</dbReference>
<evidence type="ECO:0000256" key="8">
    <source>
        <dbReference type="SAM" id="MobiDB-lite"/>
    </source>
</evidence>
<evidence type="ECO:0000256" key="1">
    <source>
        <dbReference type="ARBA" id="ARBA00004123"/>
    </source>
</evidence>
<feature type="compositionally biased region" description="Basic and acidic residues" evidence="8">
    <location>
        <begin position="85"/>
        <end position="106"/>
    </location>
</feature>
<dbReference type="PANTHER" id="PTHR15081">
    <property type="entry name" value="NUCLEAR AUTOANTIGENIC SPERM PROTEIN NASP -RELATED"/>
    <property type="match status" value="1"/>
</dbReference>
<dbReference type="Proteomes" id="UP000002037">
    <property type="component" value="Unassembled WGS sequence"/>
</dbReference>
<dbReference type="GO" id="GO:0042393">
    <property type="term" value="F:histone binding"/>
    <property type="evidence" value="ECO:0007669"/>
    <property type="project" value="TreeGrafter"/>
</dbReference>
<evidence type="ECO:0000259" key="9">
    <source>
        <dbReference type="Pfam" id="PF10516"/>
    </source>
</evidence>
<feature type="region of interest" description="Disordered" evidence="8">
    <location>
        <begin position="348"/>
        <end position="382"/>
    </location>
</feature>
<dbReference type="GO" id="GO:0006335">
    <property type="term" value="P:DNA replication-dependent chromatin assembly"/>
    <property type="evidence" value="ECO:0007669"/>
    <property type="project" value="TreeGrafter"/>
</dbReference>
<dbReference type="KEGG" id="ctp:CTRG_04701"/>
<keyword evidence="11" id="KW-1185">Reference proteome</keyword>
<feature type="compositionally biased region" description="Basic and acidic residues" evidence="8">
    <location>
        <begin position="371"/>
        <end position="382"/>
    </location>
</feature>
<evidence type="ECO:0000256" key="3">
    <source>
        <dbReference type="ARBA" id="ARBA00022737"/>
    </source>
</evidence>
<feature type="coiled-coil region" evidence="7">
    <location>
        <begin position="255"/>
        <end position="305"/>
    </location>
</feature>
<dbReference type="eggNOG" id="KOG4563">
    <property type="taxonomic scope" value="Eukaryota"/>
</dbReference>
<evidence type="ECO:0000313" key="10">
    <source>
        <dbReference type="EMBL" id="EER31918.1"/>
    </source>
</evidence>
<dbReference type="GO" id="GO:0034080">
    <property type="term" value="P:CENP-A containing chromatin assembly"/>
    <property type="evidence" value="ECO:0007669"/>
    <property type="project" value="TreeGrafter"/>
</dbReference>
<proteinExistence type="inferred from homology"/>